<organism evidence="2 3">
    <name type="scientific">Flagellimonas maritima</name>
    <dbReference type="NCBI Taxonomy" id="1383885"/>
    <lineage>
        <taxon>Bacteria</taxon>
        <taxon>Pseudomonadati</taxon>
        <taxon>Bacteroidota</taxon>
        <taxon>Flavobacteriia</taxon>
        <taxon>Flavobacteriales</taxon>
        <taxon>Flavobacteriaceae</taxon>
        <taxon>Flagellimonas</taxon>
    </lineage>
</organism>
<dbReference type="InterPro" id="IPR001279">
    <property type="entry name" value="Metallo-B-lactamas"/>
</dbReference>
<dbReference type="SUPFAM" id="SSF56281">
    <property type="entry name" value="Metallo-hydrolase/oxidoreductase"/>
    <property type="match status" value="1"/>
</dbReference>
<gene>
    <name evidence="2" type="ORF">HME9304_00538</name>
</gene>
<dbReference type="InterPro" id="IPR036866">
    <property type="entry name" value="RibonucZ/Hydroxyglut_hydro"/>
</dbReference>
<dbReference type="RefSeq" id="WP_112377113.1">
    <property type="nucleotide sequence ID" value="NZ_CP030104.1"/>
</dbReference>
<evidence type="ECO:0000259" key="1">
    <source>
        <dbReference type="Pfam" id="PF12706"/>
    </source>
</evidence>
<proteinExistence type="predicted"/>
<dbReference type="Pfam" id="PF12706">
    <property type="entry name" value="Lactamase_B_2"/>
    <property type="match status" value="1"/>
</dbReference>
<accession>A0A2Z4LP75</accession>
<name>A0A2Z4LP75_9FLAO</name>
<dbReference type="PANTHER" id="PTHR42663:SF6">
    <property type="entry name" value="HYDROLASE C777.06C-RELATED"/>
    <property type="match status" value="1"/>
</dbReference>
<reference evidence="2 3" key="1">
    <citation type="submission" date="2018-06" db="EMBL/GenBank/DDBJ databases">
        <title>Spongiibacterium sp. HME9304 Genome sequencing and assembly.</title>
        <authorList>
            <person name="Kang H."/>
            <person name="Kim H."/>
            <person name="Joh K."/>
        </authorList>
    </citation>
    <scope>NUCLEOTIDE SEQUENCE [LARGE SCALE GENOMIC DNA]</scope>
    <source>
        <strain evidence="2 3">HME9304</strain>
    </source>
</reference>
<dbReference type="PANTHER" id="PTHR42663">
    <property type="entry name" value="HYDROLASE C777.06C-RELATED-RELATED"/>
    <property type="match status" value="1"/>
</dbReference>
<dbReference type="KEGG" id="spon:HME9304_00538"/>
<keyword evidence="3" id="KW-1185">Reference proteome</keyword>
<protein>
    <recommendedName>
        <fullName evidence="1">Metallo-beta-lactamase domain-containing protein</fullName>
    </recommendedName>
</protein>
<dbReference type="EMBL" id="CP030104">
    <property type="protein sequence ID" value="AWX43549.1"/>
    <property type="molecule type" value="Genomic_DNA"/>
</dbReference>
<feature type="domain" description="Metallo-beta-lactamase" evidence="1">
    <location>
        <begin position="86"/>
        <end position="284"/>
    </location>
</feature>
<dbReference type="Proteomes" id="UP000248536">
    <property type="component" value="Chromosome"/>
</dbReference>
<dbReference type="OrthoDB" id="9800940at2"/>
<dbReference type="PROSITE" id="PS51257">
    <property type="entry name" value="PROKAR_LIPOPROTEIN"/>
    <property type="match status" value="1"/>
</dbReference>
<evidence type="ECO:0000313" key="2">
    <source>
        <dbReference type="EMBL" id="AWX43549.1"/>
    </source>
</evidence>
<dbReference type="AlphaFoldDB" id="A0A2Z4LP75"/>
<sequence length="320" mass="36492">MKKYCIIPVLLILACSHKPKIEKSDVSSPILDDVKVSLYILGTVQDGGSPHIGCKKNCCSSLFEKPDSDRKVVSLGIVDHQNNKTYLFEATPDITSQLKLLKEFSNKYNETPDGIFLTHAHIGHYTGLMYLGREALGSERVPVYAMPKMREFLNNNGPWNQLVQLKNIVLKEIDHQKNISLTKNLSVAPFLVPHRDEYSETVGYKITGPTKSVLFIPDIDKWSKWEKNIIEEIKRVDYAFLDATFFDGAEIDNRDISEIPHPFIIESMKLFKDLPVAEKKKIHFIHFNHTNPLLDLDSEQSKAVLEKHFNIAAFKQVITL</sequence>
<dbReference type="Gene3D" id="3.60.15.10">
    <property type="entry name" value="Ribonuclease Z/Hydroxyacylglutathione hydrolase-like"/>
    <property type="match status" value="1"/>
</dbReference>
<evidence type="ECO:0000313" key="3">
    <source>
        <dbReference type="Proteomes" id="UP000248536"/>
    </source>
</evidence>